<sequence>MGGKGVISVLSNVVPRKTAEICRRFFAGDFAGSRRLQYELLPLVGALFSEVNPIPVKAGMAKLGFCENYLRLPLVPMDEQKAEVLYDLMRKQGCFEGVQV</sequence>
<comment type="caution">
    <text evidence="2">The sequence shown here is derived from an EMBL/GenBank/DDBJ whole genome shotgun (WGS) entry which is preliminary data.</text>
</comment>
<dbReference type="EC" id="4.3.3.7" evidence="2"/>
<dbReference type="InterPro" id="IPR002220">
    <property type="entry name" value="DapA-like"/>
</dbReference>
<accession>A0A645DXN3</accession>
<proteinExistence type="predicted"/>
<gene>
    <name evidence="2" type="primary">dapA_60</name>
    <name evidence="2" type="ORF">SDC9_141249</name>
</gene>
<dbReference type="InterPro" id="IPR013785">
    <property type="entry name" value="Aldolase_TIM"/>
</dbReference>
<dbReference type="EMBL" id="VSSQ01040796">
    <property type="protein sequence ID" value="MPM94106.1"/>
    <property type="molecule type" value="Genomic_DNA"/>
</dbReference>
<evidence type="ECO:0000256" key="1">
    <source>
        <dbReference type="ARBA" id="ARBA00023239"/>
    </source>
</evidence>
<dbReference type="PANTHER" id="PTHR12128:SF66">
    <property type="entry name" value="4-HYDROXY-2-OXOGLUTARATE ALDOLASE, MITOCHONDRIAL"/>
    <property type="match status" value="1"/>
</dbReference>
<dbReference type="Gene3D" id="3.20.20.70">
    <property type="entry name" value="Aldolase class I"/>
    <property type="match status" value="1"/>
</dbReference>
<dbReference type="Pfam" id="PF00701">
    <property type="entry name" value="DHDPS"/>
    <property type="match status" value="1"/>
</dbReference>
<evidence type="ECO:0000313" key="2">
    <source>
        <dbReference type="EMBL" id="MPM94106.1"/>
    </source>
</evidence>
<dbReference type="PANTHER" id="PTHR12128">
    <property type="entry name" value="DIHYDRODIPICOLINATE SYNTHASE"/>
    <property type="match status" value="1"/>
</dbReference>
<dbReference type="GO" id="GO:0005829">
    <property type="term" value="C:cytosol"/>
    <property type="evidence" value="ECO:0007669"/>
    <property type="project" value="TreeGrafter"/>
</dbReference>
<keyword evidence="1 2" id="KW-0456">Lyase</keyword>
<reference evidence="2" key="1">
    <citation type="submission" date="2019-08" db="EMBL/GenBank/DDBJ databases">
        <authorList>
            <person name="Kucharzyk K."/>
            <person name="Murdoch R.W."/>
            <person name="Higgins S."/>
            <person name="Loffler F."/>
        </authorList>
    </citation>
    <scope>NUCLEOTIDE SEQUENCE</scope>
</reference>
<protein>
    <submittedName>
        <fullName evidence="2">4-hydroxy-tetrahydrodipicolinate synthase</fullName>
        <ecNumber evidence="2">4.3.3.7</ecNumber>
    </submittedName>
</protein>
<organism evidence="2">
    <name type="scientific">bioreactor metagenome</name>
    <dbReference type="NCBI Taxonomy" id="1076179"/>
    <lineage>
        <taxon>unclassified sequences</taxon>
        <taxon>metagenomes</taxon>
        <taxon>ecological metagenomes</taxon>
    </lineage>
</organism>
<dbReference type="AlphaFoldDB" id="A0A645DXN3"/>
<dbReference type="GO" id="GO:0008840">
    <property type="term" value="F:4-hydroxy-tetrahydrodipicolinate synthase activity"/>
    <property type="evidence" value="ECO:0007669"/>
    <property type="project" value="UniProtKB-EC"/>
</dbReference>
<name>A0A645DXN3_9ZZZZ</name>
<dbReference type="SUPFAM" id="SSF51569">
    <property type="entry name" value="Aldolase"/>
    <property type="match status" value="1"/>
</dbReference>